<dbReference type="EMBL" id="LT981265">
    <property type="protein sequence ID" value="SPC34523.1"/>
    <property type="molecule type" value="Genomic_DNA"/>
</dbReference>
<name>A0A2K5ASA2_9ARCH</name>
<dbReference type="PANTHER" id="PTHR43228:SF1">
    <property type="entry name" value="TWO-COMPONENT RESPONSE REGULATOR ARR22"/>
    <property type="match status" value="1"/>
</dbReference>
<dbReference type="Pfam" id="PF00072">
    <property type="entry name" value="Response_reg"/>
    <property type="match status" value="1"/>
</dbReference>
<dbReference type="Proteomes" id="UP000236248">
    <property type="component" value="Chromosome NCAV"/>
</dbReference>
<dbReference type="InterPro" id="IPR052048">
    <property type="entry name" value="ST_Response_Regulator"/>
</dbReference>
<sequence>MVPKNLIKILVVDDAAFMRLVLKDILKNLGYTNIIEASDGLMAIEQYKKFKPDLVTMDVNMPKMDGVQALKQIIKINPMAKIIMVTAVEQRYIVQEAIRNGAKDYIVKPFDRAMVGTVIERVLNTR</sequence>
<protein>
    <submittedName>
        <fullName evidence="2">Chemotaxis protein CheY</fullName>
    </submittedName>
</protein>
<gene>
    <name evidence="2" type="primary">cheY</name>
    <name evidence="2" type="ORF">NCAV_1357</name>
</gene>
<dbReference type="InterPro" id="IPR001789">
    <property type="entry name" value="Sig_transdc_resp-reg_receiver"/>
</dbReference>
<evidence type="ECO:0000313" key="2">
    <source>
        <dbReference type="EMBL" id="SPC34523.1"/>
    </source>
</evidence>
<dbReference type="PANTHER" id="PTHR43228">
    <property type="entry name" value="TWO-COMPONENT RESPONSE REGULATOR"/>
    <property type="match status" value="1"/>
</dbReference>
<organism evidence="2 3">
    <name type="scientific">Candidatus Nitrosocaldus cavascurensis</name>
    <dbReference type="NCBI Taxonomy" id="2058097"/>
    <lineage>
        <taxon>Archaea</taxon>
        <taxon>Nitrososphaerota</taxon>
        <taxon>Nitrososphaeria</taxon>
        <taxon>Candidatus Nitrosocaldales</taxon>
        <taxon>Candidatus Nitrosocaldaceae</taxon>
        <taxon>Candidatus Nitrosocaldus</taxon>
    </lineage>
</organism>
<dbReference type="KEGG" id="ncv:NCAV_1357"/>
<evidence type="ECO:0000313" key="3">
    <source>
        <dbReference type="Proteomes" id="UP000236248"/>
    </source>
</evidence>
<dbReference type="SUPFAM" id="SSF52172">
    <property type="entry name" value="CheY-like"/>
    <property type="match status" value="1"/>
</dbReference>
<dbReference type="InterPro" id="IPR011006">
    <property type="entry name" value="CheY-like_superfamily"/>
</dbReference>
<dbReference type="PROSITE" id="PS50110">
    <property type="entry name" value="RESPONSE_REGULATORY"/>
    <property type="match status" value="1"/>
</dbReference>
<keyword evidence="3" id="KW-1185">Reference proteome</keyword>
<reference evidence="3" key="1">
    <citation type="submission" date="2018-01" db="EMBL/GenBank/DDBJ databases">
        <authorList>
            <person name="Kerou L M."/>
        </authorList>
    </citation>
    <scope>NUCLEOTIDE SEQUENCE [LARGE SCALE GENOMIC DNA]</scope>
    <source>
        <strain evidence="3">SCU2</strain>
    </source>
</reference>
<dbReference type="AlphaFoldDB" id="A0A2K5ASA2"/>
<dbReference type="Gene3D" id="3.40.50.2300">
    <property type="match status" value="1"/>
</dbReference>
<dbReference type="GeneID" id="41595357"/>
<feature type="domain" description="Response regulatory" evidence="1">
    <location>
        <begin position="8"/>
        <end position="123"/>
    </location>
</feature>
<dbReference type="RefSeq" id="WP_103286838.1">
    <property type="nucleotide sequence ID" value="NZ_LT981265.1"/>
</dbReference>
<dbReference type="SMART" id="SM00448">
    <property type="entry name" value="REC"/>
    <property type="match status" value="1"/>
</dbReference>
<evidence type="ECO:0000259" key="1">
    <source>
        <dbReference type="PROSITE" id="PS50110"/>
    </source>
</evidence>
<dbReference type="GO" id="GO:0000160">
    <property type="term" value="P:phosphorelay signal transduction system"/>
    <property type="evidence" value="ECO:0007669"/>
    <property type="project" value="InterPro"/>
</dbReference>
<proteinExistence type="predicted"/>
<accession>A0A2K5ASA2</accession>